<dbReference type="EMBL" id="JARJCN010000026">
    <property type="protein sequence ID" value="KAJ7088366.1"/>
    <property type="molecule type" value="Genomic_DNA"/>
</dbReference>
<dbReference type="AlphaFoldDB" id="A0AAD6U3A1"/>
<dbReference type="GO" id="GO:0016156">
    <property type="term" value="F:fumarate reductase (NADH) activity"/>
    <property type="evidence" value="ECO:0007669"/>
    <property type="project" value="UniProtKB-EC"/>
</dbReference>
<dbReference type="Gene3D" id="3.50.50.60">
    <property type="entry name" value="FAD/NAD(P)-binding domain"/>
    <property type="match status" value="2"/>
</dbReference>
<organism evidence="6 7">
    <name type="scientific">Mycena belliarum</name>
    <dbReference type="NCBI Taxonomy" id="1033014"/>
    <lineage>
        <taxon>Eukaryota</taxon>
        <taxon>Fungi</taxon>
        <taxon>Dikarya</taxon>
        <taxon>Basidiomycota</taxon>
        <taxon>Agaricomycotina</taxon>
        <taxon>Agaricomycetes</taxon>
        <taxon>Agaricomycetidae</taxon>
        <taxon>Agaricales</taxon>
        <taxon>Marasmiineae</taxon>
        <taxon>Mycenaceae</taxon>
        <taxon>Mycena</taxon>
    </lineage>
</organism>
<accession>A0AAD6U3A1</accession>
<comment type="catalytic activity">
    <reaction evidence="4">
        <text>succinate + NAD(+) = fumarate + NADH + H(+)</text>
        <dbReference type="Rhea" id="RHEA:18281"/>
        <dbReference type="ChEBI" id="CHEBI:15378"/>
        <dbReference type="ChEBI" id="CHEBI:29806"/>
        <dbReference type="ChEBI" id="CHEBI:30031"/>
        <dbReference type="ChEBI" id="CHEBI:57540"/>
        <dbReference type="ChEBI" id="CHEBI:57945"/>
        <dbReference type="EC" id="1.3.1.6"/>
    </reaction>
</comment>
<dbReference type="Proteomes" id="UP001222325">
    <property type="component" value="Unassembled WGS sequence"/>
</dbReference>
<dbReference type="InterPro" id="IPR003953">
    <property type="entry name" value="FAD-dep_OxRdtase_2_FAD-bd"/>
</dbReference>
<dbReference type="NCBIfam" id="TIGR01813">
    <property type="entry name" value="flavo_cyto_c"/>
    <property type="match status" value="1"/>
</dbReference>
<dbReference type="InterPro" id="IPR036188">
    <property type="entry name" value="FAD/NAD-bd_sf"/>
</dbReference>
<reference evidence="6" key="1">
    <citation type="submission" date="2023-03" db="EMBL/GenBank/DDBJ databases">
        <title>Massive genome expansion in bonnet fungi (Mycena s.s.) driven by repeated elements and novel gene families across ecological guilds.</title>
        <authorList>
            <consortium name="Lawrence Berkeley National Laboratory"/>
            <person name="Harder C.B."/>
            <person name="Miyauchi S."/>
            <person name="Viragh M."/>
            <person name="Kuo A."/>
            <person name="Thoen E."/>
            <person name="Andreopoulos B."/>
            <person name="Lu D."/>
            <person name="Skrede I."/>
            <person name="Drula E."/>
            <person name="Henrissat B."/>
            <person name="Morin E."/>
            <person name="Kohler A."/>
            <person name="Barry K."/>
            <person name="LaButti K."/>
            <person name="Morin E."/>
            <person name="Salamov A."/>
            <person name="Lipzen A."/>
            <person name="Mereny Z."/>
            <person name="Hegedus B."/>
            <person name="Baldrian P."/>
            <person name="Stursova M."/>
            <person name="Weitz H."/>
            <person name="Taylor A."/>
            <person name="Grigoriev I.V."/>
            <person name="Nagy L.G."/>
            <person name="Martin F."/>
            <person name="Kauserud H."/>
        </authorList>
    </citation>
    <scope>NUCLEOTIDE SEQUENCE</scope>
    <source>
        <strain evidence="6">CBHHK173m</strain>
    </source>
</reference>
<feature type="domain" description="FAD-dependent oxidoreductase 2 FAD-binding" evidence="5">
    <location>
        <begin position="7"/>
        <end position="461"/>
    </location>
</feature>
<comment type="similarity">
    <text evidence="4">Belongs to the FAD-dependent oxidoreductase 2 family. FRD/SDH subfamily.</text>
</comment>
<keyword evidence="7" id="KW-1185">Reference proteome</keyword>
<keyword evidence="3 4" id="KW-0560">Oxidoreductase</keyword>
<dbReference type="InterPro" id="IPR010960">
    <property type="entry name" value="Flavocytochrome_c"/>
</dbReference>
<evidence type="ECO:0000256" key="1">
    <source>
        <dbReference type="ARBA" id="ARBA00022630"/>
    </source>
</evidence>
<proteinExistence type="inferred from homology"/>
<comment type="caution">
    <text evidence="6">The sequence shown here is derived from an EMBL/GenBank/DDBJ whole genome shotgun (WGS) entry which is preliminary data.</text>
</comment>
<evidence type="ECO:0000313" key="6">
    <source>
        <dbReference type="EMBL" id="KAJ7088366.1"/>
    </source>
</evidence>
<evidence type="ECO:0000256" key="3">
    <source>
        <dbReference type="ARBA" id="ARBA00023002"/>
    </source>
</evidence>
<protein>
    <recommendedName>
        <fullName evidence="4">Fumarate reductase</fullName>
        <ecNumber evidence="4">1.3.1.6</ecNumber>
    </recommendedName>
</protein>
<name>A0AAD6U3A1_9AGAR</name>
<evidence type="ECO:0000256" key="4">
    <source>
        <dbReference type="RuleBase" id="RU366062"/>
    </source>
</evidence>
<comment type="function">
    <text evidence="4">Irreversibly catalyzes the reduction of fumarate to succinate.</text>
</comment>
<keyword evidence="2 4" id="KW-0274">FAD</keyword>
<keyword evidence="1 4" id="KW-0285">Flavoprotein</keyword>
<dbReference type="Pfam" id="PF00890">
    <property type="entry name" value="FAD_binding_2"/>
    <property type="match status" value="1"/>
</dbReference>
<comment type="cofactor">
    <cofactor evidence="4">
        <name>FAD</name>
        <dbReference type="ChEBI" id="CHEBI:57692"/>
    </cofactor>
    <text evidence="4">Binds 1 FAD per monomer.</text>
</comment>
<dbReference type="Gene3D" id="3.90.700.10">
    <property type="entry name" value="Succinate dehydrogenase/fumarate reductase flavoprotein, catalytic domain"/>
    <property type="match status" value="1"/>
</dbReference>
<dbReference type="SUPFAM" id="SSF51905">
    <property type="entry name" value="FAD/NAD(P)-binding domain"/>
    <property type="match status" value="1"/>
</dbReference>
<evidence type="ECO:0000313" key="7">
    <source>
        <dbReference type="Proteomes" id="UP001222325"/>
    </source>
</evidence>
<evidence type="ECO:0000256" key="2">
    <source>
        <dbReference type="ARBA" id="ARBA00022827"/>
    </source>
</evidence>
<gene>
    <name evidence="6" type="ORF">B0H15DRAFT_981968</name>
</gene>
<dbReference type="GO" id="GO:0010181">
    <property type="term" value="F:FMN binding"/>
    <property type="evidence" value="ECO:0007669"/>
    <property type="project" value="InterPro"/>
</dbReference>
<dbReference type="InterPro" id="IPR050315">
    <property type="entry name" value="FAD-oxidoreductase_2"/>
</dbReference>
<dbReference type="SUPFAM" id="SSF56425">
    <property type="entry name" value="Succinate dehydrogenase/fumarate reductase flavoprotein, catalytic domain"/>
    <property type="match status" value="1"/>
</dbReference>
<dbReference type="PANTHER" id="PTHR43400:SF1">
    <property type="entry name" value="FUMARATE REDUCTASE"/>
    <property type="match status" value="1"/>
</dbReference>
<dbReference type="PANTHER" id="PTHR43400">
    <property type="entry name" value="FUMARATE REDUCTASE"/>
    <property type="match status" value="1"/>
</dbReference>
<sequence>MSPPRTIIVGGGLAGLTAAHTLLEHGKDVLLLDKMPSLGGNSVKASSGINGAGSAAQQALDINDSPEAFFADTEASAGAELARPALITALTGNSAGAIAWLTGTFGVDLSVVARLGGHSAARTHRDKGGAPGWAITSALMKRLEAEGARAQIVKSARVLRLLEEADGVVGVEYETAGTLHEARGHVVLATGFVALPYSGIALTETTCSGYSADATPGSLLATHRPDLLALPTTNGAHATGDGVRLATALTAPAGMCDLDQVQVHPTGLLDPAKPEAKTTFLGAEALRGAGGLLLDARGARFVDEVGRRDAVTAAVQAAALRGPVRLVLGQAAAAEVGKHCGFYASKGLMKRYASAAEFSADAGIPLAALEATFVSYNASASGTAPDPFGKATFHNALYTPNEELHVAVITPVVHYTMGGLTVDARARVLAAGTAQPIPGLWAAGEVIGGVHGRNRLAGSSLLEAVVFGRIAGAGAAQGV</sequence>
<dbReference type="EC" id="1.3.1.6" evidence="4"/>
<dbReference type="InterPro" id="IPR027477">
    <property type="entry name" value="Succ_DH/fumarate_Rdtase_cat_sf"/>
</dbReference>
<evidence type="ECO:0000259" key="5">
    <source>
        <dbReference type="Pfam" id="PF00890"/>
    </source>
</evidence>